<keyword evidence="3" id="KW-0597">Phosphoprotein</keyword>
<protein>
    <recommendedName>
        <fullName evidence="2">histidine kinase</fullName>
        <ecNumber evidence="2">2.7.13.3</ecNumber>
    </recommendedName>
</protein>
<keyword evidence="10" id="KW-0067">ATP-binding</keyword>
<feature type="domain" description="PAC" evidence="12">
    <location>
        <begin position="66"/>
        <end position="119"/>
    </location>
</feature>
<comment type="catalytic activity">
    <reaction evidence="1">
        <text>ATP + protein L-histidine = ADP + protein N-phospho-L-histidine.</text>
        <dbReference type="EC" id="2.7.13.3"/>
    </reaction>
</comment>
<dbReference type="EMBL" id="SWAU01000242">
    <property type="protein sequence ID" value="TKA95021.1"/>
    <property type="molecule type" value="Genomic_DNA"/>
</dbReference>
<dbReference type="InterPro" id="IPR000014">
    <property type="entry name" value="PAS"/>
</dbReference>
<keyword evidence="6" id="KW-0808">Transferase</keyword>
<comment type="caution">
    <text evidence="13">The sequence shown here is derived from an EMBL/GenBank/DDBJ whole genome shotgun (WGS) entry which is preliminary data.</text>
</comment>
<proteinExistence type="predicted"/>
<dbReference type="PANTHER" id="PTHR41523">
    <property type="entry name" value="TWO-COMPONENT SYSTEM SENSOR PROTEIN"/>
    <property type="match status" value="1"/>
</dbReference>
<dbReference type="GO" id="GO:0004673">
    <property type="term" value="F:protein histidine kinase activity"/>
    <property type="evidence" value="ECO:0007669"/>
    <property type="project" value="UniProtKB-EC"/>
</dbReference>
<dbReference type="InterPro" id="IPR013656">
    <property type="entry name" value="PAS_4"/>
</dbReference>
<dbReference type="Gene3D" id="3.30.565.10">
    <property type="entry name" value="Histidine kinase-like ATPase, C-terminal domain"/>
    <property type="match status" value="1"/>
</dbReference>
<evidence type="ECO:0000256" key="11">
    <source>
        <dbReference type="ARBA" id="ARBA00023026"/>
    </source>
</evidence>
<dbReference type="Pfam" id="PF08448">
    <property type="entry name" value="PAS_4"/>
    <property type="match status" value="2"/>
</dbReference>
<evidence type="ECO:0000259" key="12">
    <source>
        <dbReference type="PROSITE" id="PS50113"/>
    </source>
</evidence>
<dbReference type="Pfam" id="PF07536">
    <property type="entry name" value="HWE_HK"/>
    <property type="match status" value="1"/>
</dbReference>
<keyword evidence="8" id="KW-0547">Nucleotide-binding</keyword>
<dbReference type="InterPro" id="IPR035965">
    <property type="entry name" value="PAS-like_dom_sf"/>
</dbReference>
<evidence type="ECO:0000256" key="6">
    <source>
        <dbReference type="ARBA" id="ARBA00022679"/>
    </source>
</evidence>
<accession>A0A4U0YYH7</accession>
<organism evidence="13 14">
    <name type="scientific">Cereibacter changlensis</name>
    <dbReference type="NCBI Taxonomy" id="402884"/>
    <lineage>
        <taxon>Bacteria</taxon>
        <taxon>Pseudomonadati</taxon>
        <taxon>Pseudomonadota</taxon>
        <taxon>Alphaproteobacteria</taxon>
        <taxon>Rhodobacterales</taxon>
        <taxon>Paracoccaceae</taxon>
        <taxon>Cereibacter</taxon>
    </lineage>
</organism>
<dbReference type="GO" id="GO:0005524">
    <property type="term" value="F:ATP binding"/>
    <property type="evidence" value="ECO:0007669"/>
    <property type="project" value="UniProtKB-KW"/>
</dbReference>
<dbReference type="InterPro" id="IPR000700">
    <property type="entry name" value="PAS-assoc_C"/>
</dbReference>
<keyword evidence="11" id="KW-0843">Virulence</keyword>
<dbReference type="Proteomes" id="UP000306340">
    <property type="component" value="Unassembled WGS sequence"/>
</dbReference>
<evidence type="ECO:0000313" key="14">
    <source>
        <dbReference type="Proteomes" id="UP000306340"/>
    </source>
</evidence>
<evidence type="ECO:0000256" key="7">
    <source>
        <dbReference type="ARBA" id="ARBA00022737"/>
    </source>
</evidence>
<keyword evidence="7" id="KW-0677">Repeat</keyword>
<keyword evidence="9" id="KW-0418">Kinase</keyword>
<dbReference type="Gene3D" id="3.30.450.20">
    <property type="entry name" value="PAS domain"/>
    <property type="match status" value="2"/>
</dbReference>
<evidence type="ECO:0000256" key="10">
    <source>
        <dbReference type="ARBA" id="ARBA00022840"/>
    </source>
</evidence>
<dbReference type="SUPFAM" id="SSF55785">
    <property type="entry name" value="PYP-like sensor domain (PAS domain)"/>
    <property type="match status" value="2"/>
</dbReference>
<dbReference type="EC" id="2.7.13.3" evidence="2"/>
<name>A0A4U0YYH7_9RHOB</name>
<keyword evidence="4" id="KW-0285">Flavoprotein</keyword>
<sequence length="444" mass="49069">MRFKVPMVLLWGPDGVMIYNDAYAGFAGARHPALFGSCVRDGWPEVAAFNDNVLKEVLAGRSLAYRHEELTLFRNGHAEQVWMNLDYSPIENEAAEVLGVLAIVVETTDLVRATERIATEHERLQRLFEQAPTFMAMTIGPSHIFEMANPGYQRLVGSRDILGKPVREALPEVVEQGFLDMLNRAFTSGEAVLGTGLLVFLQRQAGEPQEERYVDFVFQPIRSEAGDVDRIFIQGSDVTDRVLAERHQRLLMRELDHRLKNTLAIVHAIASRTLRDASSTEEASEKLGDRIRALARAQDVLTTPLGEQGDIRAVVASALLPHLDESSDGFHIEGPALKLTPSAATSLSLALHELATNALKHGALSVPGGRVEVLWSIEGGNNESLLRFSWRESGGPRVSRPTRRGFGTRLIERGLALELGGTAHLDYLPEGLTFMLEVDVDKIR</sequence>
<dbReference type="SUPFAM" id="SSF55874">
    <property type="entry name" value="ATPase domain of HSP90 chaperone/DNA topoisomerase II/histidine kinase"/>
    <property type="match status" value="1"/>
</dbReference>
<keyword evidence="5" id="KW-0288">FMN</keyword>
<evidence type="ECO:0000313" key="13">
    <source>
        <dbReference type="EMBL" id="TKA95021.1"/>
    </source>
</evidence>
<evidence type="ECO:0000256" key="4">
    <source>
        <dbReference type="ARBA" id="ARBA00022630"/>
    </source>
</evidence>
<evidence type="ECO:0000256" key="2">
    <source>
        <dbReference type="ARBA" id="ARBA00012438"/>
    </source>
</evidence>
<dbReference type="NCBIfam" id="TIGR00229">
    <property type="entry name" value="sensory_box"/>
    <property type="match status" value="1"/>
</dbReference>
<evidence type="ECO:0000256" key="8">
    <source>
        <dbReference type="ARBA" id="ARBA00022741"/>
    </source>
</evidence>
<dbReference type="InterPro" id="IPR036890">
    <property type="entry name" value="HATPase_C_sf"/>
</dbReference>
<gene>
    <name evidence="13" type="ORF">FAZ78_19105</name>
</gene>
<evidence type="ECO:0000256" key="5">
    <source>
        <dbReference type="ARBA" id="ARBA00022643"/>
    </source>
</evidence>
<reference evidence="13 14" key="1">
    <citation type="submission" date="2019-04" db="EMBL/GenBank/DDBJ databases">
        <title>Crypto-aerobic microbial life in anoxic (sulfidic) marine sediments.</title>
        <authorList>
            <person name="Bhattacharya S."/>
            <person name="Roy C."/>
            <person name="Mondal N."/>
            <person name="Sarkar J."/>
            <person name="Mandal S."/>
            <person name="Rameez M.J."/>
            <person name="Ghosh W."/>
        </authorList>
    </citation>
    <scope>NUCLEOTIDE SEQUENCE [LARGE SCALE GENOMIC DNA]</scope>
    <source>
        <strain evidence="13 14">SBBC</strain>
    </source>
</reference>
<evidence type="ECO:0000256" key="3">
    <source>
        <dbReference type="ARBA" id="ARBA00022553"/>
    </source>
</evidence>
<dbReference type="SMART" id="SM00911">
    <property type="entry name" value="HWE_HK"/>
    <property type="match status" value="1"/>
</dbReference>
<dbReference type="InterPro" id="IPR011102">
    <property type="entry name" value="Sig_transdc_His_kinase_HWE"/>
</dbReference>
<evidence type="ECO:0000256" key="1">
    <source>
        <dbReference type="ARBA" id="ARBA00000085"/>
    </source>
</evidence>
<dbReference type="AlphaFoldDB" id="A0A4U0YYH7"/>
<evidence type="ECO:0000256" key="9">
    <source>
        <dbReference type="ARBA" id="ARBA00022777"/>
    </source>
</evidence>
<dbReference type="PROSITE" id="PS50113">
    <property type="entry name" value="PAC"/>
    <property type="match status" value="1"/>
</dbReference>
<dbReference type="PANTHER" id="PTHR41523:SF7">
    <property type="entry name" value="HISTIDINE KINASE"/>
    <property type="match status" value="1"/>
</dbReference>